<proteinExistence type="inferred from homology"/>
<comment type="caution">
    <text evidence="5">Lacks conserved residue(s) required for the propagation of feature annotation.</text>
</comment>
<accession>A0AAW2C1M1</accession>
<sequence>MVSDMLDLKEDLFELDANETVAVFCHYALHSMISQQNRLGCITEVVRSINPCILVVTEAEANHNSPALVSRFVEALFFYTAYFDCLETFMKENESHRMILESEYFGEAIMNILAAEGEERKVQNVKIDVWRAFFARYGMVETELSTSSLYQANLVVQKFDCKSFCMLDMNAKSLIIGWKGIYSPKGTRPT</sequence>
<evidence type="ECO:0000256" key="2">
    <source>
        <dbReference type="ARBA" id="ARBA00023015"/>
    </source>
</evidence>
<evidence type="ECO:0000256" key="1">
    <source>
        <dbReference type="ARBA" id="ARBA00004123"/>
    </source>
</evidence>
<dbReference type="AlphaFoldDB" id="A0AAW2C1M1"/>
<dbReference type="PANTHER" id="PTHR31636">
    <property type="entry name" value="OSJNBA0084A10.13 PROTEIN-RELATED"/>
    <property type="match status" value="1"/>
</dbReference>
<dbReference type="InterPro" id="IPR005202">
    <property type="entry name" value="TF_GRAS"/>
</dbReference>
<dbReference type="Proteomes" id="UP001459277">
    <property type="component" value="Unassembled WGS sequence"/>
</dbReference>
<evidence type="ECO:0000313" key="6">
    <source>
        <dbReference type="EMBL" id="KAK9992116.1"/>
    </source>
</evidence>
<evidence type="ECO:0000256" key="4">
    <source>
        <dbReference type="ARBA" id="ARBA00023242"/>
    </source>
</evidence>
<keyword evidence="3" id="KW-0804">Transcription</keyword>
<protein>
    <recommendedName>
        <fullName evidence="8">DELLA protein</fullName>
    </recommendedName>
</protein>
<comment type="subcellular location">
    <subcellularLocation>
        <location evidence="1">Nucleus</location>
    </subcellularLocation>
</comment>
<name>A0AAW2C1M1_9ROSI</name>
<evidence type="ECO:0008006" key="8">
    <source>
        <dbReference type="Google" id="ProtNLM"/>
    </source>
</evidence>
<gene>
    <name evidence="6" type="ORF">SO802_027101</name>
</gene>
<dbReference type="PROSITE" id="PS50985">
    <property type="entry name" value="GRAS"/>
    <property type="match status" value="1"/>
</dbReference>
<organism evidence="6 7">
    <name type="scientific">Lithocarpus litseifolius</name>
    <dbReference type="NCBI Taxonomy" id="425828"/>
    <lineage>
        <taxon>Eukaryota</taxon>
        <taxon>Viridiplantae</taxon>
        <taxon>Streptophyta</taxon>
        <taxon>Embryophyta</taxon>
        <taxon>Tracheophyta</taxon>
        <taxon>Spermatophyta</taxon>
        <taxon>Magnoliopsida</taxon>
        <taxon>eudicotyledons</taxon>
        <taxon>Gunneridae</taxon>
        <taxon>Pentapetalae</taxon>
        <taxon>rosids</taxon>
        <taxon>fabids</taxon>
        <taxon>Fagales</taxon>
        <taxon>Fagaceae</taxon>
        <taxon>Lithocarpus</taxon>
    </lineage>
</organism>
<feature type="region of interest" description="SAW" evidence="5">
    <location>
        <begin position="114"/>
        <end position="190"/>
    </location>
</feature>
<dbReference type="GO" id="GO:0005634">
    <property type="term" value="C:nucleus"/>
    <property type="evidence" value="ECO:0007669"/>
    <property type="project" value="UniProtKB-SubCell"/>
</dbReference>
<dbReference type="Pfam" id="PF03514">
    <property type="entry name" value="GRAS"/>
    <property type="match status" value="1"/>
</dbReference>
<keyword evidence="2" id="KW-0805">Transcription regulation</keyword>
<comment type="caution">
    <text evidence="6">The sequence shown here is derived from an EMBL/GenBank/DDBJ whole genome shotgun (WGS) entry which is preliminary data.</text>
</comment>
<comment type="similarity">
    <text evidence="5">Belongs to the GRAS family.</text>
</comment>
<keyword evidence="4" id="KW-0539">Nucleus</keyword>
<reference evidence="6 7" key="1">
    <citation type="submission" date="2024-01" db="EMBL/GenBank/DDBJ databases">
        <title>A telomere-to-telomere, gap-free genome of sweet tea (Lithocarpus litseifolius).</title>
        <authorList>
            <person name="Zhou J."/>
        </authorList>
    </citation>
    <scope>NUCLEOTIDE SEQUENCE [LARGE SCALE GENOMIC DNA]</scope>
    <source>
        <strain evidence="6">Zhou-2022a</strain>
        <tissue evidence="6">Leaf</tissue>
    </source>
</reference>
<dbReference type="EMBL" id="JAZDWU010000009">
    <property type="protein sequence ID" value="KAK9992116.1"/>
    <property type="molecule type" value="Genomic_DNA"/>
</dbReference>
<evidence type="ECO:0000256" key="3">
    <source>
        <dbReference type="ARBA" id="ARBA00023163"/>
    </source>
</evidence>
<evidence type="ECO:0000313" key="7">
    <source>
        <dbReference type="Proteomes" id="UP001459277"/>
    </source>
</evidence>
<evidence type="ECO:0000256" key="5">
    <source>
        <dbReference type="PROSITE-ProRule" id="PRU01191"/>
    </source>
</evidence>
<keyword evidence="7" id="KW-1185">Reference proteome</keyword>